<dbReference type="EC" id="3.2.1.21" evidence="3 11"/>
<evidence type="ECO:0000256" key="6">
    <source>
        <dbReference type="ARBA" id="ARBA00023277"/>
    </source>
</evidence>
<organism evidence="12 13">
    <name type="scientific">Longimycelium tulufanense</name>
    <dbReference type="NCBI Taxonomy" id="907463"/>
    <lineage>
        <taxon>Bacteria</taxon>
        <taxon>Bacillati</taxon>
        <taxon>Actinomycetota</taxon>
        <taxon>Actinomycetes</taxon>
        <taxon>Pseudonocardiales</taxon>
        <taxon>Pseudonocardiaceae</taxon>
        <taxon>Longimycelium</taxon>
    </lineage>
</organism>
<reference evidence="12" key="2">
    <citation type="submission" date="2020-09" db="EMBL/GenBank/DDBJ databases">
        <authorList>
            <person name="Sun Q."/>
            <person name="Zhou Y."/>
        </authorList>
    </citation>
    <scope>NUCLEOTIDE SEQUENCE</scope>
    <source>
        <strain evidence="12">CGMCC 4.5737</strain>
    </source>
</reference>
<feature type="binding site" evidence="10">
    <location>
        <position position="192"/>
    </location>
    <ligand>
        <name>substrate</name>
    </ligand>
</feature>
<evidence type="ECO:0000256" key="2">
    <source>
        <dbReference type="ARBA" id="ARBA00010838"/>
    </source>
</evidence>
<dbReference type="SUPFAM" id="SSF51445">
    <property type="entry name" value="(Trans)glycosidases"/>
    <property type="match status" value="1"/>
</dbReference>
<name>A0A8J3CDA7_9PSEU</name>
<gene>
    <name evidence="12" type="primary">bglB</name>
    <name evidence="12" type="ORF">GCM10012275_30610</name>
</gene>
<evidence type="ECO:0000256" key="1">
    <source>
        <dbReference type="ARBA" id="ARBA00000448"/>
    </source>
</evidence>
<dbReference type="GO" id="GO:0005829">
    <property type="term" value="C:cytosol"/>
    <property type="evidence" value="ECO:0007669"/>
    <property type="project" value="TreeGrafter"/>
</dbReference>
<dbReference type="InterPro" id="IPR017736">
    <property type="entry name" value="Glyco_hydro_1_beta-glucosidase"/>
</dbReference>
<evidence type="ECO:0000313" key="13">
    <source>
        <dbReference type="Proteomes" id="UP000637578"/>
    </source>
</evidence>
<feature type="active site" description="Proton donor" evidence="9">
    <location>
        <position position="193"/>
    </location>
</feature>
<dbReference type="InterPro" id="IPR033132">
    <property type="entry name" value="GH_1_N_CS"/>
</dbReference>
<dbReference type="Pfam" id="PF00232">
    <property type="entry name" value="Glyco_hydro_1"/>
    <property type="match status" value="1"/>
</dbReference>
<comment type="similarity">
    <text evidence="2 11">Belongs to the glycosyl hydrolase 1 family.</text>
</comment>
<feature type="binding site" evidence="10">
    <location>
        <position position="47"/>
    </location>
    <ligand>
        <name>substrate</name>
    </ligand>
</feature>
<dbReference type="AlphaFoldDB" id="A0A8J3CDA7"/>
<dbReference type="PANTHER" id="PTHR10353">
    <property type="entry name" value="GLYCOSYL HYDROLASE"/>
    <property type="match status" value="1"/>
</dbReference>
<reference evidence="12" key="1">
    <citation type="journal article" date="2014" name="Int. J. Syst. Evol. Microbiol.">
        <title>Complete genome sequence of Corynebacterium casei LMG S-19264T (=DSM 44701T), isolated from a smear-ripened cheese.</title>
        <authorList>
            <consortium name="US DOE Joint Genome Institute (JGI-PGF)"/>
            <person name="Walter F."/>
            <person name="Albersmeier A."/>
            <person name="Kalinowski J."/>
            <person name="Ruckert C."/>
        </authorList>
    </citation>
    <scope>NUCLEOTIDE SEQUENCE</scope>
    <source>
        <strain evidence="12">CGMCC 4.5737</strain>
    </source>
</reference>
<dbReference type="NCBIfam" id="TIGR03356">
    <property type="entry name" value="BGL"/>
    <property type="match status" value="1"/>
</dbReference>
<dbReference type="GO" id="GO:0030245">
    <property type="term" value="P:cellulose catabolic process"/>
    <property type="evidence" value="ECO:0007669"/>
    <property type="project" value="UniProtKB-KW"/>
</dbReference>
<keyword evidence="6" id="KW-0119">Carbohydrate metabolism</keyword>
<sequence>MYSRSARSRKGDRVADLAAGAGRDGLQPRFPRFSAHFRWGTATSAYQIEGAVTEGGRGRSVWDTFAATPGKTARGETGEIACDHYRRYHEDIALMADLGVSDYRFSLAWPRIQPVGAGPANPAGLDFYDRLVDALLNAGITPVATLYHWDTPQAVEDAGGWMSRDTAHRFADYATLAAEALSDRIRWWITLNEPVIVTLLGYGLGTHAPGRNLMLGALPTAHHQLLGHGLATQALRAAGAEHVGIANNHMPVWADSQHSEDVAAAAAFADLYNWLFADPLLTGAYPDLRWLDRGLPEQAAVDLPTIAQPLDFYGLNYYSPARIRAAAPGSELPFELVEITGYPRTASKWPVVPAGLRETLVGLTERYRDALPPILITENGCSTADPATAEGTIDDQDRIDFLHAHVAALCGAMDEGVDVRGYFIWSLLDNFEWAEGYGQRFGLVHVDFETQRRTPKASYHWLRRQLAGTA</sequence>
<evidence type="ECO:0000256" key="3">
    <source>
        <dbReference type="ARBA" id="ARBA00012744"/>
    </source>
</evidence>
<evidence type="ECO:0000256" key="10">
    <source>
        <dbReference type="PIRSR" id="PIRSR617736-2"/>
    </source>
</evidence>
<evidence type="ECO:0000256" key="8">
    <source>
        <dbReference type="ARBA" id="ARBA00023326"/>
    </source>
</evidence>
<keyword evidence="4 11" id="KW-0378">Hydrolase</keyword>
<protein>
    <recommendedName>
        <fullName evidence="3 11">Beta-glucosidase</fullName>
        <ecNumber evidence="3 11">3.2.1.21</ecNumber>
    </recommendedName>
</protein>
<comment type="caution">
    <text evidence="12">The sequence shown here is derived from an EMBL/GenBank/DDBJ whole genome shotgun (WGS) entry which is preliminary data.</text>
</comment>
<dbReference type="InterPro" id="IPR017853">
    <property type="entry name" value="GH"/>
</dbReference>
<evidence type="ECO:0000256" key="5">
    <source>
        <dbReference type="ARBA" id="ARBA00023001"/>
    </source>
</evidence>
<evidence type="ECO:0000256" key="11">
    <source>
        <dbReference type="RuleBase" id="RU361175"/>
    </source>
</evidence>
<keyword evidence="8" id="KW-0624">Polysaccharide degradation</keyword>
<keyword evidence="7 11" id="KW-0326">Glycosidase</keyword>
<feature type="active site" description="Nucleophile" evidence="9">
    <location>
        <position position="378"/>
    </location>
</feature>
<dbReference type="Gene3D" id="3.20.20.80">
    <property type="entry name" value="Glycosidases"/>
    <property type="match status" value="1"/>
</dbReference>
<feature type="binding site" evidence="10">
    <location>
        <position position="148"/>
    </location>
    <ligand>
        <name>substrate</name>
    </ligand>
</feature>
<comment type="catalytic activity">
    <reaction evidence="1 11">
        <text>Hydrolysis of terminal, non-reducing beta-D-glucosyl residues with release of beta-D-glucose.</text>
        <dbReference type="EC" id="3.2.1.21"/>
    </reaction>
</comment>
<feature type="binding site" evidence="10">
    <location>
        <position position="425"/>
    </location>
    <ligand>
        <name>substrate</name>
    </ligand>
</feature>
<dbReference type="PRINTS" id="PR00131">
    <property type="entry name" value="GLHYDRLASE1"/>
</dbReference>
<dbReference type="PANTHER" id="PTHR10353:SF36">
    <property type="entry name" value="LP05116P"/>
    <property type="match status" value="1"/>
</dbReference>
<evidence type="ECO:0000313" key="12">
    <source>
        <dbReference type="EMBL" id="GGM57382.1"/>
    </source>
</evidence>
<feature type="binding site" evidence="10">
    <location>
        <begin position="432"/>
        <end position="433"/>
    </location>
    <ligand>
        <name>substrate</name>
    </ligand>
</feature>
<dbReference type="InterPro" id="IPR001360">
    <property type="entry name" value="Glyco_hydro_1"/>
</dbReference>
<dbReference type="PROSITE" id="PS00653">
    <property type="entry name" value="GLYCOSYL_HYDROL_F1_2"/>
    <property type="match status" value="1"/>
</dbReference>
<keyword evidence="13" id="KW-1185">Reference proteome</keyword>
<dbReference type="GO" id="GO:0008422">
    <property type="term" value="F:beta-glucosidase activity"/>
    <property type="evidence" value="ECO:0007669"/>
    <property type="project" value="UniProtKB-EC"/>
</dbReference>
<proteinExistence type="inferred from homology"/>
<dbReference type="FunFam" id="3.20.20.80:FF:000004">
    <property type="entry name" value="Beta-glucosidase 6-phospho-beta-glucosidase"/>
    <property type="match status" value="1"/>
</dbReference>
<evidence type="ECO:0000256" key="9">
    <source>
        <dbReference type="PIRSR" id="PIRSR617736-1"/>
    </source>
</evidence>
<evidence type="ECO:0000256" key="4">
    <source>
        <dbReference type="ARBA" id="ARBA00022801"/>
    </source>
</evidence>
<dbReference type="EMBL" id="BMMK01000013">
    <property type="protein sequence ID" value="GGM57382.1"/>
    <property type="molecule type" value="Genomic_DNA"/>
</dbReference>
<keyword evidence="5" id="KW-0136">Cellulose degradation</keyword>
<feature type="binding site" evidence="10">
    <location>
        <position position="318"/>
    </location>
    <ligand>
        <name>substrate</name>
    </ligand>
</feature>
<accession>A0A8J3CDA7</accession>
<evidence type="ECO:0000256" key="7">
    <source>
        <dbReference type="ARBA" id="ARBA00023295"/>
    </source>
</evidence>
<dbReference type="Proteomes" id="UP000637578">
    <property type="component" value="Unassembled WGS sequence"/>
</dbReference>